<dbReference type="Gene3D" id="1.20.1250.20">
    <property type="entry name" value="MFS general substrate transporter like domains"/>
    <property type="match status" value="1"/>
</dbReference>
<dbReference type="InterPro" id="IPR011701">
    <property type="entry name" value="MFS"/>
</dbReference>
<sequence length="404" mass="43717">MNVRRPAALGFIFITVLIDVIGFGIIIPVLPKLIQELTRGTLSDAALYGGFLMFAYSFVQFVCAPFVGSLSDRFGRRPVLLASLFGFTLDYLFLAFAPSIFWLFVGRVIAGVMGASFTTAYAYIADISPPEKRAANFGILGAAFGLGFIIGPVLGGSLGQFGSRAPFLAAAALTLINWLFGFFILPESLSKENRREFEWSKANPIGSLLSLKRYPMILGLVVTFFLINTAAHAVQGTWNYYTMEKFQWDEAMVGYSLGVVGFVYAITQGGLIRLILPVLGQNRSIYLGLALSALGYALFALATESWMMFVFLVPYCFGGIAMPPLQGIMSSQVPANEQGELQGALTSLMSVTAIIGPILMTGLFAYFTAKGAPVYSPEAPLWMGTGLTALSLWIAVGSLRKHHS</sequence>
<gene>
    <name evidence="8" type="ORF">JWG45_07825</name>
</gene>
<evidence type="ECO:0000256" key="4">
    <source>
        <dbReference type="ARBA" id="ARBA00022989"/>
    </source>
</evidence>
<keyword evidence="3 6" id="KW-0812">Transmembrane</keyword>
<feature type="transmembrane region" description="Helical" evidence="6">
    <location>
        <begin position="137"/>
        <end position="155"/>
    </location>
</feature>
<evidence type="ECO:0000256" key="2">
    <source>
        <dbReference type="ARBA" id="ARBA00022448"/>
    </source>
</evidence>
<evidence type="ECO:0000256" key="5">
    <source>
        <dbReference type="ARBA" id="ARBA00023136"/>
    </source>
</evidence>
<dbReference type="InterPro" id="IPR020846">
    <property type="entry name" value="MFS_dom"/>
</dbReference>
<evidence type="ECO:0000259" key="7">
    <source>
        <dbReference type="PROSITE" id="PS50850"/>
    </source>
</evidence>
<dbReference type="Proteomes" id="UP000724686">
    <property type="component" value="Unassembled WGS sequence"/>
</dbReference>
<dbReference type="InterPro" id="IPR001958">
    <property type="entry name" value="Tet-R_TetA/multi-R_MdtG-like"/>
</dbReference>
<proteinExistence type="predicted"/>
<keyword evidence="2" id="KW-0813">Transport</keyword>
<evidence type="ECO:0000313" key="8">
    <source>
        <dbReference type="EMBL" id="MBM9577061.1"/>
    </source>
</evidence>
<comment type="caution">
    <text evidence="8">The sequence shown here is derived from an EMBL/GenBank/DDBJ whole genome shotgun (WGS) entry which is preliminary data.</text>
</comment>
<name>A0ABS2U9K5_9LEPT</name>
<feature type="transmembrane region" description="Helical" evidence="6">
    <location>
        <begin position="47"/>
        <end position="67"/>
    </location>
</feature>
<feature type="transmembrane region" description="Helical" evidence="6">
    <location>
        <begin position="308"/>
        <end position="325"/>
    </location>
</feature>
<feature type="transmembrane region" description="Helical" evidence="6">
    <location>
        <begin position="284"/>
        <end position="302"/>
    </location>
</feature>
<accession>A0ABS2U9K5</accession>
<feature type="transmembrane region" description="Helical" evidence="6">
    <location>
        <begin position="79"/>
        <end position="102"/>
    </location>
</feature>
<evidence type="ECO:0000256" key="1">
    <source>
        <dbReference type="ARBA" id="ARBA00004141"/>
    </source>
</evidence>
<feature type="transmembrane region" description="Helical" evidence="6">
    <location>
        <begin position="108"/>
        <end position="125"/>
    </location>
</feature>
<reference evidence="8 9" key="1">
    <citation type="submission" date="2021-02" db="EMBL/GenBank/DDBJ databases">
        <title>Leptospira ainlahdjerensis sp. nov., Leptospira ainazelensis sp. nov., Leptospira abararensis sp. nov. and Leptospira chreensis sp. nov., four new species isolated from water sources in Algeria.</title>
        <authorList>
            <person name="Amara Korba A."/>
            <person name="Kainiu M."/>
            <person name="Vincent A.T."/>
            <person name="Mariet J.-F."/>
            <person name="Veyrier F.J."/>
            <person name="Goarant C."/>
            <person name="Picardeau M."/>
        </authorList>
    </citation>
    <scope>NUCLEOTIDE SEQUENCE [LARGE SCALE GENOMIC DNA]</scope>
    <source>
        <strain evidence="8 9">201903070</strain>
    </source>
</reference>
<evidence type="ECO:0000256" key="3">
    <source>
        <dbReference type="ARBA" id="ARBA00022692"/>
    </source>
</evidence>
<dbReference type="PRINTS" id="PR01035">
    <property type="entry name" value="TCRTETA"/>
</dbReference>
<keyword evidence="4 6" id="KW-1133">Transmembrane helix</keyword>
<feature type="transmembrane region" description="Helical" evidence="6">
    <location>
        <begin position="167"/>
        <end position="185"/>
    </location>
</feature>
<keyword evidence="5 6" id="KW-0472">Membrane</keyword>
<dbReference type="EMBL" id="JAFFPU010000030">
    <property type="protein sequence ID" value="MBM9577061.1"/>
    <property type="molecule type" value="Genomic_DNA"/>
</dbReference>
<dbReference type="PANTHER" id="PTHR23504:SF15">
    <property type="entry name" value="MAJOR FACILITATOR SUPERFAMILY (MFS) PROFILE DOMAIN-CONTAINING PROTEIN"/>
    <property type="match status" value="1"/>
</dbReference>
<feature type="transmembrane region" description="Helical" evidence="6">
    <location>
        <begin position="345"/>
        <end position="367"/>
    </location>
</feature>
<evidence type="ECO:0000313" key="9">
    <source>
        <dbReference type="Proteomes" id="UP000724686"/>
    </source>
</evidence>
<dbReference type="InterPro" id="IPR036259">
    <property type="entry name" value="MFS_trans_sf"/>
</dbReference>
<dbReference type="Pfam" id="PF07690">
    <property type="entry name" value="MFS_1"/>
    <property type="match status" value="1"/>
</dbReference>
<feature type="domain" description="Major facilitator superfamily (MFS) profile" evidence="7">
    <location>
        <begin position="8"/>
        <end position="403"/>
    </location>
</feature>
<feature type="transmembrane region" description="Helical" evidence="6">
    <location>
        <begin position="7"/>
        <end position="27"/>
    </location>
</feature>
<dbReference type="PROSITE" id="PS50850">
    <property type="entry name" value="MFS"/>
    <property type="match status" value="1"/>
</dbReference>
<feature type="transmembrane region" description="Helical" evidence="6">
    <location>
        <begin position="253"/>
        <end position="272"/>
    </location>
</feature>
<dbReference type="CDD" id="cd17388">
    <property type="entry name" value="MFS_TetA"/>
    <property type="match status" value="1"/>
</dbReference>
<feature type="transmembrane region" description="Helical" evidence="6">
    <location>
        <begin position="379"/>
        <end position="399"/>
    </location>
</feature>
<protein>
    <submittedName>
        <fullName evidence="8">TCR/Tet family MFS transporter</fullName>
    </submittedName>
</protein>
<comment type="subcellular location">
    <subcellularLocation>
        <location evidence="1">Membrane</location>
        <topology evidence="1">Multi-pass membrane protein</topology>
    </subcellularLocation>
</comment>
<keyword evidence="9" id="KW-1185">Reference proteome</keyword>
<dbReference type="SUPFAM" id="SSF103473">
    <property type="entry name" value="MFS general substrate transporter"/>
    <property type="match status" value="1"/>
</dbReference>
<feature type="transmembrane region" description="Helical" evidence="6">
    <location>
        <begin position="214"/>
        <end position="233"/>
    </location>
</feature>
<dbReference type="PANTHER" id="PTHR23504">
    <property type="entry name" value="MAJOR FACILITATOR SUPERFAMILY DOMAIN-CONTAINING PROTEIN 10"/>
    <property type="match status" value="1"/>
</dbReference>
<organism evidence="8 9">
    <name type="scientific">Leptospira ainlahdjerensis</name>
    <dbReference type="NCBI Taxonomy" id="2810033"/>
    <lineage>
        <taxon>Bacteria</taxon>
        <taxon>Pseudomonadati</taxon>
        <taxon>Spirochaetota</taxon>
        <taxon>Spirochaetia</taxon>
        <taxon>Leptospirales</taxon>
        <taxon>Leptospiraceae</taxon>
        <taxon>Leptospira</taxon>
    </lineage>
</organism>
<dbReference type="RefSeq" id="WP_205279206.1">
    <property type="nucleotide sequence ID" value="NZ_JAFFPU010000030.1"/>
</dbReference>
<evidence type="ECO:0000256" key="6">
    <source>
        <dbReference type="SAM" id="Phobius"/>
    </source>
</evidence>